<evidence type="ECO:0000259" key="5">
    <source>
        <dbReference type="PROSITE" id="PS50837"/>
    </source>
</evidence>
<dbReference type="InterPro" id="IPR007111">
    <property type="entry name" value="NACHT_NTPase"/>
</dbReference>
<accession>A0ABY6TQU5</accession>
<evidence type="ECO:0000256" key="4">
    <source>
        <dbReference type="SAM" id="MobiDB-lite"/>
    </source>
</evidence>
<gene>
    <name evidence="6" type="ORF">CLO192961_LOCUS38912</name>
</gene>
<name>A0ABY6TQU5_BIOOC</name>
<dbReference type="PROSITE" id="PS00678">
    <property type="entry name" value="WD_REPEATS_1"/>
    <property type="match status" value="1"/>
</dbReference>
<feature type="repeat" description="WD" evidence="3">
    <location>
        <begin position="823"/>
        <end position="860"/>
    </location>
</feature>
<dbReference type="InterPro" id="IPR027417">
    <property type="entry name" value="P-loop_NTPase"/>
</dbReference>
<dbReference type="InterPro" id="IPR056884">
    <property type="entry name" value="NPHP3-like_N"/>
</dbReference>
<dbReference type="Gene3D" id="3.40.50.300">
    <property type="entry name" value="P-loop containing nucleotide triphosphate hydrolases"/>
    <property type="match status" value="1"/>
</dbReference>
<comment type="caution">
    <text evidence="6">The sequence shown here is derived from an EMBL/GenBank/DDBJ whole genome shotgun (WGS) entry which is preliminary data.</text>
</comment>
<reference evidence="6 7" key="1">
    <citation type="submission" date="2019-06" db="EMBL/GenBank/DDBJ databases">
        <authorList>
            <person name="Broberg M."/>
        </authorList>
    </citation>
    <scope>NUCLEOTIDE SEQUENCE [LARGE SCALE GENOMIC DNA]</scope>
</reference>
<feature type="compositionally biased region" description="Acidic residues" evidence="4">
    <location>
        <begin position="1393"/>
        <end position="1405"/>
    </location>
</feature>
<dbReference type="PROSITE" id="PS50837">
    <property type="entry name" value="NACHT"/>
    <property type="match status" value="1"/>
</dbReference>
<feature type="compositionally biased region" description="Acidic residues" evidence="4">
    <location>
        <begin position="1348"/>
        <end position="1384"/>
    </location>
</feature>
<feature type="region of interest" description="Disordered" evidence="4">
    <location>
        <begin position="1348"/>
        <end position="1443"/>
    </location>
</feature>
<dbReference type="Pfam" id="PF00400">
    <property type="entry name" value="WD40"/>
    <property type="match status" value="2"/>
</dbReference>
<dbReference type="Pfam" id="PF24883">
    <property type="entry name" value="NPHP3_N"/>
    <property type="match status" value="1"/>
</dbReference>
<evidence type="ECO:0000256" key="3">
    <source>
        <dbReference type="PROSITE-ProRule" id="PRU00221"/>
    </source>
</evidence>
<dbReference type="PROSITE" id="PS50294">
    <property type="entry name" value="WD_REPEATS_REGION"/>
    <property type="match status" value="1"/>
</dbReference>
<dbReference type="InterPro" id="IPR001680">
    <property type="entry name" value="WD40_rpt"/>
</dbReference>
<feature type="region of interest" description="Disordered" evidence="4">
    <location>
        <begin position="1302"/>
        <end position="1333"/>
    </location>
</feature>
<dbReference type="SUPFAM" id="SSF52540">
    <property type="entry name" value="P-loop containing nucleoside triphosphate hydrolases"/>
    <property type="match status" value="1"/>
</dbReference>
<dbReference type="InterPro" id="IPR015943">
    <property type="entry name" value="WD40/YVTN_repeat-like_dom_sf"/>
</dbReference>
<dbReference type="EMBL" id="CABFNS010000328">
    <property type="protein sequence ID" value="VUC21013.1"/>
    <property type="molecule type" value="Genomic_DNA"/>
</dbReference>
<dbReference type="PANTHER" id="PTHR10039">
    <property type="entry name" value="AMELOGENIN"/>
    <property type="match status" value="1"/>
</dbReference>
<dbReference type="InterPro" id="IPR019775">
    <property type="entry name" value="WD40_repeat_CS"/>
</dbReference>
<dbReference type="PANTHER" id="PTHR10039:SF14">
    <property type="entry name" value="NACHT DOMAIN-CONTAINING PROTEIN"/>
    <property type="match status" value="1"/>
</dbReference>
<dbReference type="SMART" id="SM00320">
    <property type="entry name" value="WD40"/>
    <property type="match status" value="6"/>
</dbReference>
<proteinExistence type="predicted"/>
<dbReference type="Gene3D" id="2.130.10.10">
    <property type="entry name" value="YVTN repeat-like/Quinoprotein amine dehydrogenase"/>
    <property type="match status" value="2"/>
</dbReference>
<feature type="compositionally biased region" description="Basic and acidic residues" evidence="4">
    <location>
        <begin position="1316"/>
        <end position="1333"/>
    </location>
</feature>
<evidence type="ECO:0000313" key="7">
    <source>
        <dbReference type="Proteomes" id="UP000766486"/>
    </source>
</evidence>
<keyword evidence="1 3" id="KW-0853">WD repeat</keyword>
<dbReference type="SUPFAM" id="SSF50978">
    <property type="entry name" value="WD40 repeat-like"/>
    <property type="match status" value="1"/>
</dbReference>
<evidence type="ECO:0000256" key="2">
    <source>
        <dbReference type="ARBA" id="ARBA00022737"/>
    </source>
</evidence>
<sequence length="1443" mass="163053">MAHSSDLSGDALERDSWVQDKLAAQDPELQLKRLHNPVANTYEWIFKEQAFTSWIGGAGPSILWINGIAGMGKSTMLGGIVEAIRSKNIATGSDPKVAYFFCNDADPNFGTTDAILRRLVFLLMDTDIVPTEKIARLLTKLRNKHHFDSASVKDLFLVLLDAFKEAKKTLFLVVDAVDECADFSTHLFELISKTMKESTSFQLRWLISSRESTNITQRICLDGRLFKLELRKDNEQLQEAVTHYITSRVRSMNIRDKARQKVIECLLKRAQGWFLLARLDCDRIQALPEHRIVKEMNGPDLNLDHLYENAVARAQKSTLEKLGYLAATHTRGLDSILMLAADSHRTLSLNAIKVIWDLESKDHDTYLASLIENSGLLALKGKKVTFVHSSAKEYLQRRHYPQAARIHHDTALRLLQIMRSELQSDVGKLVRRNGLDLGYGPAEIERYANKEQWEQSQDTLQYACIEWMRHLERAYSLNIAVVDDPSTVELVFGLLTERFYPWLAAVSLFEGYPEIMKRVRHLEDILARSIIHSRGSLRQKGKRRELYGLVREARQFICFNWASIQDAPLQATSSAATFVPTKSRFWKRSHSLRNPPPPLRIRRIWGEDDDWDACVLSIVVEQKFVAEEVSFTPRGDSVILDWRTGQEIRFSNVNRGMGILLPHCQRQVVSGGYGESYPRILDDSVIETSGMDKSEFRSYSHCRKYFIQKDVNSTITIMKDKKQGDDKKVYEYQDAEVESACISGNGKLICSLRTDGSARVEKLDQLDGTKKLVEKFHSVDAGVTCALFAPGKNILILGTCNSRILVQKINRSRSKPQPPTLEVTGHSGEISCLAMSLDGKRLASGSHDCTIRLWDMTTDEPRCLAIYHGHFSEVKSVSFSADNRHLVSVGLKDVRIWELKDRNDLDGPPSFDDSLKSEPKKMFFSPNGNELAILSSDGDLELLDAATGNPIFSKTGCLLDPIPAYSPDGKFLVLPTESSHMLLDARRKSSGDHQYNNGIKPSAFIWSPRGNHLAILLNNGAVQVIGIEHQKHMMLQSEERITDVIFSPCGQHLATQKEQKYCIVFSLKPEGDWFKTHQLNYEVAKEASYSLQQFTKNFQRLVVIKLESDREEIHIWSLDPINSKIIHRVEDCFWKVRLVALSSDNGFVAWTDSNKKLEIQEIPGQENDRKEALLPPGQDMISMYSDHHITRLEFIGRPSDPASILQVGGAKLNLRELCDRYWDTCELWLNSIILNRTGLSEDCDYHCIYYDSSPVVRIPPTIASRPRASIALKRGLKLAIQNIHGKPSMYLIRGVMTDKTPQQTYRNDPIFDGEDYNWRPEDTKEPEVDGKPEIVDVGMSQDAEALEVDNDEVEDGTLPDADDEQSDGDDEQSDGDDEQSDGDEASLGLFDGDGFDSFDEGEFECFDASSSDSEASEQKPPQPRPSDTPFVAPEDPDAVMEGM</sequence>
<dbReference type="InterPro" id="IPR036322">
    <property type="entry name" value="WD40_repeat_dom_sf"/>
</dbReference>
<keyword evidence="7" id="KW-1185">Reference proteome</keyword>
<dbReference type="SUPFAM" id="SSF50993">
    <property type="entry name" value="Peptidase/esterase 'gauge' domain"/>
    <property type="match status" value="1"/>
</dbReference>
<protein>
    <recommendedName>
        <fullName evidence="5">NACHT domain-containing protein</fullName>
    </recommendedName>
</protein>
<keyword evidence="2" id="KW-0677">Repeat</keyword>
<feature type="domain" description="NACHT" evidence="5">
    <location>
        <begin position="61"/>
        <end position="212"/>
    </location>
</feature>
<organism evidence="6 7">
    <name type="scientific">Bionectria ochroleuca</name>
    <name type="common">Gliocladium roseum</name>
    <dbReference type="NCBI Taxonomy" id="29856"/>
    <lineage>
        <taxon>Eukaryota</taxon>
        <taxon>Fungi</taxon>
        <taxon>Dikarya</taxon>
        <taxon>Ascomycota</taxon>
        <taxon>Pezizomycotina</taxon>
        <taxon>Sordariomycetes</taxon>
        <taxon>Hypocreomycetidae</taxon>
        <taxon>Hypocreales</taxon>
        <taxon>Bionectriaceae</taxon>
        <taxon>Clonostachys</taxon>
    </lineage>
</organism>
<evidence type="ECO:0000313" key="6">
    <source>
        <dbReference type="EMBL" id="VUC21013.1"/>
    </source>
</evidence>
<feature type="compositionally biased region" description="Acidic residues" evidence="4">
    <location>
        <begin position="1434"/>
        <end position="1443"/>
    </location>
</feature>
<dbReference type="Proteomes" id="UP000766486">
    <property type="component" value="Unassembled WGS sequence"/>
</dbReference>
<evidence type="ECO:0000256" key="1">
    <source>
        <dbReference type="ARBA" id="ARBA00022574"/>
    </source>
</evidence>
<dbReference type="PROSITE" id="PS50082">
    <property type="entry name" value="WD_REPEATS_2"/>
    <property type="match status" value="1"/>
</dbReference>